<dbReference type="SUPFAM" id="SSF47616">
    <property type="entry name" value="GST C-terminal domain-like"/>
    <property type="match status" value="1"/>
</dbReference>
<evidence type="ECO:0000313" key="12">
    <source>
        <dbReference type="EMBL" id="KAF5623760.1"/>
    </source>
</evidence>
<dbReference type="PRINTS" id="PR00463">
    <property type="entry name" value="EP450I"/>
</dbReference>
<dbReference type="PANTHER" id="PTHR24303:SF31">
    <property type="entry name" value="CYTOCHROME P450 307A1-RELATED"/>
    <property type="match status" value="1"/>
</dbReference>
<dbReference type="InterPro" id="IPR029063">
    <property type="entry name" value="SAM-dependent_MTases_sf"/>
</dbReference>
<keyword evidence="6 10" id="KW-0479">Metal-binding</keyword>
<dbReference type="InterPro" id="IPR001077">
    <property type="entry name" value="COMT_C"/>
</dbReference>
<keyword evidence="8 10" id="KW-0408">Iron</keyword>
<dbReference type="PROSITE" id="PS00086">
    <property type="entry name" value="CYTOCHROME_P450"/>
    <property type="match status" value="1"/>
</dbReference>
<dbReference type="PANTHER" id="PTHR24303">
    <property type="entry name" value="HEME-BINDING MONOOXYGENASE FAMILY"/>
    <property type="match status" value="1"/>
</dbReference>
<dbReference type="GO" id="GO:0046983">
    <property type="term" value="F:protein dimerization activity"/>
    <property type="evidence" value="ECO:0007669"/>
    <property type="project" value="InterPro"/>
</dbReference>
<dbReference type="InterPro" id="IPR017972">
    <property type="entry name" value="Cyt_P450_CS"/>
</dbReference>
<reference evidence="12 13" key="1">
    <citation type="submission" date="2020-05" db="EMBL/GenBank/DDBJ databases">
        <title>Identification and distribution of gene clusters putatively required for synthesis of sphingolipid metabolism inhibitors in phylogenetically diverse species of the filamentous fungus Fusarium.</title>
        <authorList>
            <person name="Kim H.-S."/>
            <person name="Busman M."/>
            <person name="Brown D.W."/>
            <person name="Divon H."/>
            <person name="Uhlig S."/>
            <person name="Proctor R.H."/>
        </authorList>
    </citation>
    <scope>NUCLEOTIDE SEQUENCE [LARGE SCALE GENOMIC DNA]</scope>
    <source>
        <strain evidence="12 13">NRRL 66243</strain>
    </source>
</reference>
<dbReference type="PRINTS" id="PR00385">
    <property type="entry name" value="P450"/>
</dbReference>
<evidence type="ECO:0000256" key="7">
    <source>
        <dbReference type="ARBA" id="ARBA00023002"/>
    </source>
</evidence>
<dbReference type="Gene3D" id="1.20.1050.130">
    <property type="match status" value="1"/>
</dbReference>
<dbReference type="InterPro" id="IPR040079">
    <property type="entry name" value="Glutathione_S-Trfase"/>
</dbReference>
<dbReference type="Proteomes" id="UP000530670">
    <property type="component" value="Unassembled WGS sequence"/>
</dbReference>
<accession>A0A8H5QZA3</accession>
<evidence type="ECO:0000313" key="13">
    <source>
        <dbReference type="Proteomes" id="UP000530670"/>
    </source>
</evidence>
<dbReference type="Gene3D" id="1.10.630.10">
    <property type="entry name" value="Cytochrome P450"/>
    <property type="match status" value="1"/>
</dbReference>
<dbReference type="PROSITE" id="PS50405">
    <property type="entry name" value="GST_CTER"/>
    <property type="match status" value="1"/>
</dbReference>
<dbReference type="InterPro" id="IPR010987">
    <property type="entry name" value="Glutathione-S-Trfase_C-like"/>
</dbReference>
<gene>
    <name evidence="12" type="ORF">FTJAE_10521</name>
</gene>
<dbReference type="Gene3D" id="1.10.10.10">
    <property type="entry name" value="Winged helix-like DNA-binding domain superfamily/Winged helix DNA-binding domain"/>
    <property type="match status" value="1"/>
</dbReference>
<proteinExistence type="inferred from homology"/>
<dbReference type="InterPro" id="IPR001128">
    <property type="entry name" value="Cyt_P450"/>
</dbReference>
<comment type="similarity">
    <text evidence="2">Belongs to the GST superfamily.</text>
</comment>
<keyword evidence="10" id="KW-0349">Heme</keyword>
<dbReference type="GO" id="GO:0004497">
    <property type="term" value="F:monooxygenase activity"/>
    <property type="evidence" value="ECO:0007669"/>
    <property type="project" value="UniProtKB-KW"/>
</dbReference>
<comment type="cofactor">
    <cofactor evidence="1 10">
        <name>heme</name>
        <dbReference type="ChEBI" id="CHEBI:30413"/>
    </cofactor>
</comment>
<dbReference type="InterPro" id="IPR012967">
    <property type="entry name" value="COMT_dimerisation"/>
</dbReference>
<dbReference type="RefSeq" id="XP_037202423.1">
    <property type="nucleotide sequence ID" value="XM_037343373.1"/>
</dbReference>
<dbReference type="InterPro" id="IPR016461">
    <property type="entry name" value="COMT-like"/>
</dbReference>
<keyword evidence="3" id="KW-0489">Methyltransferase</keyword>
<dbReference type="GO" id="GO:0016705">
    <property type="term" value="F:oxidoreductase activity, acting on paired donors, with incorporation or reduction of molecular oxygen"/>
    <property type="evidence" value="ECO:0007669"/>
    <property type="project" value="InterPro"/>
</dbReference>
<evidence type="ECO:0000256" key="1">
    <source>
        <dbReference type="ARBA" id="ARBA00001971"/>
    </source>
</evidence>
<dbReference type="GO" id="GO:0008171">
    <property type="term" value="F:O-methyltransferase activity"/>
    <property type="evidence" value="ECO:0007669"/>
    <property type="project" value="InterPro"/>
</dbReference>
<protein>
    <submittedName>
        <fullName evidence="12">Cytochrome P450 monooxygenase monooxygenase</fullName>
    </submittedName>
</protein>
<dbReference type="InterPro" id="IPR036282">
    <property type="entry name" value="Glutathione-S-Trfase_C_sf"/>
</dbReference>
<dbReference type="InterPro" id="IPR002401">
    <property type="entry name" value="Cyt_P450_E_grp-I"/>
</dbReference>
<evidence type="ECO:0000256" key="2">
    <source>
        <dbReference type="ARBA" id="ARBA00007409"/>
    </source>
</evidence>
<keyword evidence="9 12" id="KW-0503">Monooxygenase</keyword>
<evidence type="ECO:0000256" key="4">
    <source>
        <dbReference type="ARBA" id="ARBA00022679"/>
    </source>
</evidence>
<evidence type="ECO:0000256" key="6">
    <source>
        <dbReference type="ARBA" id="ARBA00022723"/>
    </source>
</evidence>
<dbReference type="SFLD" id="SFLDS00019">
    <property type="entry name" value="Glutathione_Transferase_(cytos"/>
    <property type="match status" value="1"/>
</dbReference>
<dbReference type="InterPro" id="IPR036249">
    <property type="entry name" value="Thioredoxin-like_sf"/>
</dbReference>
<dbReference type="EMBL" id="JAAQRI010000244">
    <property type="protein sequence ID" value="KAF5623760.1"/>
    <property type="molecule type" value="Genomic_DNA"/>
</dbReference>
<dbReference type="Gene3D" id="3.40.50.150">
    <property type="entry name" value="Vaccinia Virus protein VP39"/>
    <property type="match status" value="1"/>
</dbReference>
<dbReference type="AlphaFoldDB" id="A0A8H5QZA3"/>
<dbReference type="GO" id="GO:0032259">
    <property type="term" value="P:methylation"/>
    <property type="evidence" value="ECO:0007669"/>
    <property type="project" value="UniProtKB-KW"/>
</dbReference>
<keyword evidence="5" id="KW-0949">S-adenosyl-L-methionine</keyword>
<feature type="domain" description="GST C-terminal" evidence="11">
    <location>
        <begin position="444"/>
        <end position="584"/>
    </location>
</feature>
<dbReference type="SUPFAM" id="SSF48264">
    <property type="entry name" value="Cytochrome P450"/>
    <property type="match status" value="1"/>
</dbReference>
<evidence type="ECO:0000256" key="9">
    <source>
        <dbReference type="ARBA" id="ARBA00023033"/>
    </source>
</evidence>
<comment type="caution">
    <text evidence="12">The sequence shown here is derived from an EMBL/GenBank/DDBJ whole genome shotgun (WGS) entry which is preliminary data.</text>
</comment>
<dbReference type="OrthoDB" id="2789670at2759"/>
<keyword evidence="4" id="KW-0808">Transferase</keyword>
<dbReference type="PROSITE" id="PS51683">
    <property type="entry name" value="SAM_OMT_II"/>
    <property type="match status" value="1"/>
</dbReference>
<evidence type="ECO:0000259" key="11">
    <source>
        <dbReference type="PROSITE" id="PS50405"/>
    </source>
</evidence>
<dbReference type="GO" id="GO:0005506">
    <property type="term" value="F:iron ion binding"/>
    <property type="evidence" value="ECO:0007669"/>
    <property type="project" value="InterPro"/>
</dbReference>
<dbReference type="CDD" id="cd20615">
    <property type="entry name" value="CYP_GliC-like"/>
    <property type="match status" value="1"/>
</dbReference>
<dbReference type="SUPFAM" id="SSF46785">
    <property type="entry name" value="Winged helix' DNA-binding domain"/>
    <property type="match status" value="1"/>
</dbReference>
<dbReference type="GeneID" id="59295643"/>
<organism evidence="12 13">
    <name type="scientific">Fusarium tjaetaba</name>
    <dbReference type="NCBI Taxonomy" id="1567544"/>
    <lineage>
        <taxon>Eukaryota</taxon>
        <taxon>Fungi</taxon>
        <taxon>Dikarya</taxon>
        <taxon>Ascomycota</taxon>
        <taxon>Pezizomycotina</taxon>
        <taxon>Sordariomycetes</taxon>
        <taxon>Hypocreomycetidae</taxon>
        <taxon>Hypocreales</taxon>
        <taxon>Nectriaceae</taxon>
        <taxon>Fusarium</taxon>
        <taxon>Fusarium fujikuroi species complex</taxon>
    </lineage>
</organism>
<feature type="binding site" description="axial binding residue" evidence="10">
    <location>
        <position position="987"/>
    </location>
    <ligand>
        <name>heme</name>
        <dbReference type="ChEBI" id="CHEBI:30413"/>
    </ligand>
    <ligandPart>
        <name>Fe</name>
        <dbReference type="ChEBI" id="CHEBI:18248"/>
    </ligandPart>
</feature>
<evidence type="ECO:0000256" key="5">
    <source>
        <dbReference type="ARBA" id="ARBA00022691"/>
    </source>
</evidence>
<evidence type="ECO:0000256" key="10">
    <source>
        <dbReference type="PIRSR" id="PIRSR602401-1"/>
    </source>
</evidence>
<keyword evidence="7" id="KW-0560">Oxidoreductase</keyword>
<sequence>MSLSQTLVQLEASLTAFLSVLTNDGVKKELQELLHDEETLPDNEVLKRATSVVDKLGEMQSILEPAHLILADHFFGYTDTKCLVAAVDLDVPGHLAESSKTLEQLAKATNATPLRLGQILRPLYTKGVLSYEPATEKYVLNHVSRLLLKDHVTQWHNWVTLYGNQFFDIARGIPGAVRAGSTRCAAQVNFDTDLDMFAHFESQGWIPQLHKTLGGGAKAMAPGILADYPWHEIGDKTVMDIGGGSGALLASLLRANPGMSGALFDRPAVIDHISPFFTKGEAVPKYEVYTMKWCLHDWDDDKVVKILNNIREAIIVTESSRLVVLESVLSDTRSGTIMVSGEIVKGDLDADGRVILYIIKADATSYINYIKPIILAEELKAPYVLSIIDTKDEWFYKIHPERYVPSLKDRDPETGQDVIVFEGTACLQYLADRSDNNGEWAGRTAAEKGAVLSWTAYQTAGLGATAKYWLYFLKGYPSRQEPVQLPRTIEKLHQNTTKQWDILNKRLTEPGQKYIALKDRPTLADLSYLPFAMPWMFNLFGVDIKDWPAVDEWAQRMLDRPACKTWICDMDVAFLSRLHQVRDVGAGKPFPSNRYRFPGGQGDAAKFLHGKENSVKWESEYGPIYRIWSGPNPEVVLTRPEDVQQVFKDSDKHIKAVNNNSGYLLGQLLGKCVGLVSQNEWKRVREVSEVAFVRSTVPKYLETIQKRTVRHFKTLGAGENLANGVIDPAADLKMLPFWIIADVLYGSLSKEMEDTLAKLAPLREGIFRKVMQGDDLSRFNWSRFFPTKTNKSLESFKEQWIGFNKDALARAVYVGSCPPVVDLYNAVATGTMSQDHLLHTLDEILFANLDVTLGAISWNLVFLAANPEHQCHILDEVREWKQSPKAGDFNNYFTDSTTYLSACISESSRLRPLAAFSVPQAIPTDRVINGYLFPAGTNFVVDAYALNQRNQFWGRDGLEYRPERHLSLSPVKSRYQFWRFGFGPRQCMGKYVADVMLRVILVHLVEGYELQLSDDQAEEWKRDPDTWINHPEMKLKCIVRQKS</sequence>
<name>A0A8H5QZA3_9HYPO</name>
<dbReference type="SUPFAM" id="SSF52833">
    <property type="entry name" value="Thioredoxin-like"/>
    <property type="match status" value="1"/>
</dbReference>
<dbReference type="Pfam" id="PF08100">
    <property type="entry name" value="Dimerisation"/>
    <property type="match status" value="1"/>
</dbReference>
<dbReference type="SUPFAM" id="SSF53335">
    <property type="entry name" value="S-adenosyl-L-methionine-dependent methyltransferases"/>
    <property type="match status" value="1"/>
</dbReference>
<evidence type="ECO:0000256" key="8">
    <source>
        <dbReference type="ARBA" id="ARBA00023004"/>
    </source>
</evidence>
<dbReference type="Pfam" id="PF00891">
    <property type="entry name" value="Methyltransf_2"/>
    <property type="match status" value="1"/>
</dbReference>
<dbReference type="InterPro" id="IPR036390">
    <property type="entry name" value="WH_DNA-bd_sf"/>
</dbReference>
<dbReference type="GO" id="GO:0020037">
    <property type="term" value="F:heme binding"/>
    <property type="evidence" value="ECO:0007669"/>
    <property type="project" value="InterPro"/>
</dbReference>
<dbReference type="Pfam" id="PF00067">
    <property type="entry name" value="p450"/>
    <property type="match status" value="1"/>
</dbReference>
<dbReference type="InterPro" id="IPR036388">
    <property type="entry name" value="WH-like_DNA-bd_sf"/>
</dbReference>
<dbReference type="InterPro" id="IPR036396">
    <property type="entry name" value="Cyt_P450_sf"/>
</dbReference>
<evidence type="ECO:0000256" key="3">
    <source>
        <dbReference type="ARBA" id="ARBA00022603"/>
    </source>
</evidence>
<keyword evidence="13" id="KW-1185">Reference proteome</keyword>